<dbReference type="PROSITE" id="PS51263">
    <property type="entry name" value="ADF_H"/>
    <property type="match status" value="2"/>
</dbReference>
<accession>A0ABM1MDK1</accession>
<evidence type="ECO:0000256" key="4">
    <source>
        <dbReference type="ARBA" id="ARBA00022737"/>
    </source>
</evidence>
<evidence type="ECO:0000256" key="6">
    <source>
        <dbReference type="ARBA" id="ARBA00023212"/>
    </source>
</evidence>
<evidence type="ECO:0000313" key="11">
    <source>
        <dbReference type="RefSeq" id="XP_017772651.1"/>
    </source>
</evidence>
<comment type="similarity">
    <text evidence="2">Belongs to the actin-binding proteins ADF family. Twinfilin subfamily.</text>
</comment>
<keyword evidence="3" id="KW-0963">Cytoplasm</keyword>
<gene>
    <name evidence="11" type="primary">LOC108559800</name>
</gene>
<keyword evidence="5" id="KW-0009">Actin-binding</keyword>
<feature type="region of interest" description="Disordered" evidence="8">
    <location>
        <begin position="317"/>
        <end position="342"/>
    </location>
</feature>
<feature type="domain" description="ADF-H" evidence="9">
    <location>
        <begin position="177"/>
        <end position="312"/>
    </location>
</feature>
<dbReference type="PANTHER" id="PTHR13759:SF1">
    <property type="entry name" value="TWINFILIN"/>
    <property type="match status" value="1"/>
</dbReference>
<dbReference type="GeneID" id="108559800"/>
<name>A0ABM1MDK1_NICVS</name>
<dbReference type="CDD" id="cd11285">
    <property type="entry name" value="ADF_Twf-N_like"/>
    <property type="match status" value="1"/>
</dbReference>
<dbReference type="Gene3D" id="3.40.20.10">
    <property type="entry name" value="Severin"/>
    <property type="match status" value="2"/>
</dbReference>
<evidence type="ECO:0000259" key="9">
    <source>
        <dbReference type="PROSITE" id="PS51263"/>
    </source>
</evidence>
<dbReference type="InterPro" id="IPR002108">
    <property type="entry name" value="ADF-H"/>
</dbReference>
<evidence type="ECO:0000256" key="3">
    <source>
        <dbReference type="ARBA" id="ARBA00022490"/>
    </source>
</evidence>
<sequence>MSHQTGIQANDELKTYFSKCRNGKIRLLKVIIDNEQLSLGNCKPLDGSWDKDFDRFLTPVIEENNPCYILYRLDSKNSMGHDWILISWCPDTAPIRQKMLYASTKATLKQEFGTSLIKDEIHGTVLSDVTFNGYMKHLQTGGAPAPLTSREEELLEIKKSEINTDVHIDTKHQTLGGVLFPISDEAKNAIKQMSLGVYDYLQLKIDISEEKVHLVTAENLKLDEMISKVPSESARYHLFNFKHTHERDFLESIVFIYSMPGYNCSIKERMLYSSCKGPLTDTIISWGVNIAKKLEIDDPTELSEQYLYEELHPIKNLQKPKFSKPKGPPSRGPKRLTKTADQ</sequence>
<dbReference type="Pfam" id="PF00241">
    <property type="entry name" value="Cofilin_ADF"/>
    <property type="match status" value="2"/>
</dbReference>
<comment type="subcellular location">
    <subcellularLocation>
        <location evidence="1">Cytoplasm</location>
        <location evidence="1">Cytoskeleton</location>
    </subcellularLocation>
</comment>
<evidence type="ECO:0000256" key="8">
    <source>
        <dbReference type="SAM" id="MobiDB-lite"/>
    </source>
</evidence>
<dbReference type="CDD" id="cd11284">
    <property type="entry name" value="ADF_Twf-C_like"/>
    <property type="match status" value="1"/>
</dbReference>
<dbReference type="RefSeq" id="XP_017772651.1">
    <property type="nucleotide sequence ID" value="XM_017917162.1"/>
</dbReference>
<reference evidence="11" key="1">
    <citation type="submission" date="2025-08" db="UniProtKB">
        <authorList>
            <consortium name="RefSeq"/>
        </authorList>
    </citation>
    <scope>IDENTIFICATION</scope>
    <source>
        <tissue evidence="11">Whole Larva</tissue>
    </source>
</reference>
<evidence type="ECO:0000313" key="10">
    <source>
        <dbReference type="Proteomes" id="UP000695000"/>
    </source>
</evidence>
<dbReference type="SMART" id="SM00102">
    <property type="entry name" value="ADF"/>
    <property type="match status" value="2"/>
</dbReference>
<comment type="subunit">
    <text evidence="7">Interacts with G-actin; ADP-actin form.</text>
</comment>
<protein>
    <submittedName>
        <fullName evidence="11">Twinfilin</fullName>
    </submittedName>
</protein>
<dbReference type="InterPro" id="IPR029006">
    <property type="entry name" value="ADF-H/Gelsolin-like_dom_sf"/>
</dbReference>
<evidence type="ECO:0000256" key="1">
    <source>
        <dbReference type="ARBA" id="ARBA00004245"/>
    </source>
</evidence>
<proteinExistence type="inferred from homology"/>
<keyword evidence="4" id="KW-0677">Repeat</keyword>
<dbReference type="PANTHER" id="PTHR13759">
    <property type="entry name" value="TWINFILIN"/>
    <property type="match status" value="1"/>
</dbReference>
<keyword evidence="6" id="KW-0206">Cytoskeleton</keyword>
<dbReference type="Proteomes" id="UP000695000">
    <property type="component" value="Unplaced"/>
</dbReference>
<evidence type="ECO:0000256" key="5">
    <source>
        <dbReference type="ARBA" id="ARBA00023203"/>
    </source>
</evidence>
<evidence type="ECO:0000256" key="2">
    <source>
        <dbReference type="ARBA" id="ARBA00009557"/>
    </source>
</evidence>
<evidence type="ECO:0000256" key="7">
    <source>
        <dbReference type="ARBA" id="ARBA00038532"/>
    </source>
</evidence>
<dbReference type="SUPFAM" id="SSF55753">
    <property type="entry name" value="Actin depolymerizing proteins"/>
    <property type="match status" value="2"/>
</dbReference>
<keyword evidence="10" id="KW-1185">Reference proteome</keyword>
<feature type="domain" description="ADF-H" evidence="9">
    <location>
        <begin position="4"/>
        <end position="139"/>
    </location>
</feature>
<organism evidence="10 11">
    <name type="scientific">Nicrophorus vespilloides</name>
    <name type="common">Boreal carrion beetle</name>
    <dbReference type="NCBI Taxonomy" id="110193"/>
    <lineage>
        <taxon>Eukaryota</taxon>
        <taxon>Metazoa</taxon>
        <taxon>Ecdysozoa</taxon>
        <taxon>Arthropoda</taxon>
        <taxon>Hexapoda</taxon>
        <taxon>Insecta</taxon>
        <taxon>Pterygota</taxon>
        <taxon>Neoptera</taxon>
        <taxon>Endopterygota</taxon>
        <taxon>Coleoptera</taxon>
        <taxon>Polyphaga</taxon>
        <taxon>Staphyliniformia</taxon>
        <taxon>Silphidae</taxon>
        <taxon>Nicrophorinae</taxon>
        <taxon>Nicrophorus</taxon>
    </lineage>
</organism>
<feature type="compositionally biased region" description="Basic residues" evidence="8">
    <location>
        <begin position="332"/>
        <end position="342"/>
    </location>
</feature>
<dbReference type="InterPro" id="IPR028458">
    <property type="entry name" value="Twinfilin"/>
</dbReference>